<protein>
    <submittedName>
        <fullName evidence="2">Uncharacterized protein</fullName>
    </submittedName>
</protein>
<feature type="transmembrane region" description="Helical" evidence="1">
    <location>
        <begin position="59"/>
        <end position="83"/>
    </location>
</feature>
<keyword evidence="1" id="KW-1133">Transmembrane helix</keyword>
<name>A0A2P2PPB1_RHIMU</name>
<keyword evidence="1" id="KW-0472">Membrane</keyword>
<dbReference type="AlphaFoldDB" id="A0A2P2PPB1"/>
<proteinExistence type="predicted"/>
<sequence>MVGLIFKTLSCNSAVFLCLGYRAPAAHQSLFCYFSEISGVNLRFSLKNGMAYDIPFHSFIFYCSYVCFTYCRIVIPLLLTLLYKFL</sequence>
<evidence type="ECO:0000313" key="2">
    <source>
        <dbReference type="EMBL" id="MBX56582.1"/>
    </source>
</evidence>
<keyword evidence="1" id="KW-0812">Transmembrane</keyword>
<dbReference type="EMBL" id="GGEC01076098">
    <property type="protein sequence ID" value="MBX56582.1"/>
    <property type="molecule type" value="Transcribed_RNA"/>
</dbReference>
<evidence type="ECO:0000256" key="1">
    <source>
        <dbReference type="SAM" id="Phobius"/>
    </source>
</evidence>
<organism evidence="2">
    <name type="scientific">Rhizophora mucronata</name>
    <name type="common">Asiatic mangrove</name>
    <dbReference type="NCBI Taxonomy" id="61149"/>
    <lineage>
        <taxon>Eukaryota</taxon>
        <taxon>Viridiplantae</taxon>
        <taxon>Streptophyta</taxon>
        <taxon>Embryophyta</taxon>
        <taxon>Tracheophyta</taxon>
        <taxon>Spermatophyta</taxon>
        <taxon>Magnoliopsida</taxon>
        <taxon>eudicotyledons</taxon>
        <taxon>Gunneridae</taxon>
        <taxon>Pentapetalae</taxon>
        <taxon>rosids</taxon>
        <taxon>fabids</taxon>
        <taxon>Malpighiales</taxon>
        <taxon>Rhizophoraceae</taxon>
        <taxon>Rhizophora</taxon>
    </lineage>
</organism>
<reference evidence="2" key="1">
    <citation type="submission" date="2018-02" db="EMBL/GenBank/DDBJ databases">
        <title>Rhizophora mucronata_Transcriptome.</title>
        <authorList>
            <person name="Meera S.P."/>
            <person name="Sreeshan A."/>
            <person name="Augustine A."/>
        </authorList>
    </citation>
    <scope>NUCLEOTIDE SEQUENCE</scope>
    <source>
        <tissue evidence="2">Leaf</tissue>
    </source>
</reference>
<accession>A0A2P2PPB1</accession>